<dbReference type="Proteomes" id="UP000000753">
    <property type="component" value="Chromosome"/>
</dbReference>
<accession>B8CPI4</accession>
<evidence type="ECO:0000256" key="3">
    <source>
        <dbReference type="ARBA" id="ARBA00011738"/>
    </source>
</evidence>
<evidence type="ECO:0000256" key="9">
    <source>
        <dbReference type="ARBA" id="ARBA00049529"/>
    </source>
</evidence>
<dbReference type="HOGENOM" id="CLU_020844_2_1_6"/>
<evidence type="ECO:0000256" key="2">
    <source>
        <dbReference type="ARBA" id="ARBA00009320"/>
    </source>
</evidence>
<dbReference type="InterPro" id="IPR018300">
    <property type="entry name" value="Aminotrans_IV_CS"/>
</dbReference>
<dbReference type="InterPro" id="IPR036038">
    <property type="entry name" value="Aminotransferase-like"/>
</dbReference>
<dbReference type="PROSITE" id="PS00770">
    <property type="entry name" value="AA_TRANSFER_CLASS_4"/>
    <property type="match status" value="1"/>
</dbReference>
<comment type="cofactor">
    <cofactor evidence="1 12">
        <name>pyridoxal 5'-phosphate</name>
        <dbReference type="ChEBI" id="CHEBI:597326"/>
    </cofactor>
</comment>
<keyword evidence="4 12" id="KW-0663">Pyridoxal phosphate</keyword>
<dbReference type="SUPFAM" id="SSF56752">
    <property type="entry name" value="D-aminoacid aminotransferase-like PLP-dependent enzymes"/>
    <property type="match status" value="1"/>
</dbReference>
<dbReference type="OrthoDB" id="9805628at2"/>
<dbReference type="InterPro" id="IPR043132">
    <property type="entry name" value="BCAT-like_C"/>
</dbReference>
<evidence type="ECO:0000256" key="7">
    <source>
        <dbReference type="ARBA" id="ARBA00035633"/>
    </source>
</evidence>
<comment type="subunit">
    <text evidence="3">Homodimer.</text>
</comment>
<comment type="catalytic activity">
    <reaction evidence="9">
        <text>4-amino-4-deoxychorismate = 4-aminobenzoate + pyruvate + H(+)</text>
        <dbReference type="Rhea" id="RHEA:16201"/>
        <dbReference type="ChEBI" id="CHEBI:15361"/>
        <dbReference type="ChEBI" id="CHEBI:15378"/>
        <dbReference type="ChEBI" id="CHEBI:17836"/>
        <dbReference type="ChEBI" id="CHEBI:58406"/>
        <dbReference type="EC" id="4.1.3.38"/>
    </reaction>
</comment>
<dbReference type="CDD" id="cd01559">
    <property type="entry name" value="ADCL_like"/>
    <property type="match status" value="1"/>
</dbReference>
<dbReference type="PANTHER" id="PTHR42743">
    <property type="entry name" value="AMINO-ACID AMINOTRANSFERASE"/>
    <property type="match status" value="1"/>
</dbReference>
<protein>
    <recommendedName>
        <fullName evidence="8 10">Aminodeoxychorismate lyase</fullName>
        <ecNumber evidence="8 10">4.1.3.38</ecNumber>
    </recommendedName>
</protein>
<evidence type="ECO:0000256" key="4">
    <source>
        <dbReference type="ARBA" id="ARBA00022898"/>
    </source>
</evidence>
<evidence type="ECO:0000313" key="14">
    <source>
        <dbReference type="Proteomes" id="UP000000753"/>
    </source>
</evidence>
<dbReference type="eggNOG" id="COG0115">
    <property type="taxonomic scope" value="Bacteria"/>
</dbReference>
<dbReference type="AlphaFoldDB" id="B8CPI4"/>
<evidence type="ECO:0000256" key="1">
    <source>
        <dbReference type="ARBA" id="ARBA00001933"/>
    </source>
</evidence>
<dbReference type="STRING" id="225849.swp_2835"/>
<dbReference type="InterPro" id="IPR001544">
    <property type="entry name" value="Aminotrans_IV"/>
</dbReference>
<dbReference type="GO" id="GO:0046656">
    <property type="term" value="P:folic acid biosynthetic process"/>
    <property type="evidence" value="ECO:0007669"/>
    <property type="project" value="UniProtKB-KW"/>
</dbReference>
<keyword evidence="5" id="KW-0289">Folate biosynthesis</keyword>
<sequence>MSTIWVNGQPDATINPLDRGLAYGDGLFATMRVNKSEIQFVESHFLRLTQGAKRLGFDWQPSQSLRALMLECAQQNPQSCLKVLLSRGVGGRGYTPPNSNQSINEVVSVHPFPDVYQSWQSQGLSLQSSDVLLARQPRLAGIKHCNRLEQVLIKSVPLADGYDDWLVLDSKRNIIESSMANLFFETEVGIETPKLAYAGVAGMMREQVIYQLLEMNLTVSITEMNLSNLSNVKHAFMTNSLLGVVDINLIDQHILQKAPFTSLLRERLNLTL</sequence>
<dbReference type="NCBIfam" id="TIGR03461">
    <property type="entry name" value="pabC_Proteo"/>
    <property type="match status" value="1"/>
</dbReference>
<keyword evidence="14" id="KW-1185">Reference proteome</keyword>
<evidence type="ECO:0000313" key="13">
    <source>
        <dbReference type="EMBL" id="ACJ29561.1"/>
    </source>
</evidence>
<dbReference type="PANTHER" id="PTHR42743:SF2">
    <property type="entry name" value="AMINODEOXYCHORISMATE LYASE"/>
    <property type="match status" value="1"/>
</dbReference>
<evidence type="ECO:0000256" key="8">
    <source>
        <dbReference type="ARBA" id="ARBA00035676"/>
    </source>
</evidence>
<dbReference type="InterPro" id="IPR043131">
    <property type="entry name" value="BCAT-like_N"/>
</dbReference>
<dbReference type="GO" id="GO:0008696">
    <property type="term" value="F:4-amino-4-deoxychorismate lyase activity"/>
    <property type="evidence" value="ECO:0007669"/>
    <property type="project" value="UniProtKB-UniRule"/>
</dbReference>
<keyword evidence="6 13" id="KW-0456">Lyase</keyword>
<evidence type="ECO:0000256" key="12">
    <source>
        <dbReference type="RuleBase" id="RU004516"/>
    </source>
</evidence>
<dbReference type="GO" id="GO:0030170">
    <property type="term" value="F:pyridoxal phosphate binding"/>
    <property type="evidence" value="ECO:0007669"/>
    <property type="project" value="InterPro"/>
</dbReference>
<evidence type="ECO:0000256" key="5">
    <source>
        <dbReference type="ARBA" id="ARBA00022909"/>
    </source>
</evidence>
<proteinExistence type="inferred from homology"/>
<comment type="similarity">
    <text evidence="2 11">Belongs to the class-IV pyridoxal-phosphate-dependent aminotransferase family.</text>
</comment>
<evidence type="ECO:0000256" key="10">
    <source>
        <dbReference type="NCBIfam" id="TIGR03461"/>
    </source>
</evidence>
<evidence type="ECO:0000256" key="11">
    <source>
        <dbReference type="RuleBase" id="RU004106"/>
    </source>
</evidence>
<name>B8CPI4_SHEPW</name>
<evidence type="ECO:0000256" key="6">
    <source>
        <dbReference type="ARBA" id="ARBA00023239"/>
    </source>
</evidence>
<dbReference type="NCBIfam" id="NF004761">
    <property type="entry name" value="PRK06092.1"/>
    <property type="match status" value="1"/>
</dbReference>
<dbReference type="Pfam" id="PF01063">
    <property type="entry name" value="Aminotran_4"/>
    <property type="match status" value="1"/>
</dbReference>
<dbReference type="InterPro" id="IPR050571">
    <property type="entry name" value="Class-IV_PLP-Dep_Aminotrnsfr"/>
</dbReference>
<dbReference type="GO" id="GO:0005829">
    <property type="term" value="C:cytosol"/>
    <property type="evidence" value="ECO:0007669"/>
    <property type="project" value="TreeGrafter"/>
</dbReference>
<dbReference type="InterPro" id="IPR017824">
    <property type="entry name" value="Aminodeoxychorismate_lyase_IV"/>
</dbReference>
<dbReference type="EMBL" id="CP000472">
    <property type="protein sequence ID" value="ACJ29561.1"/>
    <property type="molecule type" value="Genomic_DNA"/>
</dbReference>
<gene>
    <name evidence="13" type="ordered locus">swp_2835</name>
</gene>
<dbReference type="RefSeq" id="WP_020912914.1">
    <property type="nucleotide sequence ID" value="NC_011566.1"/>
</dbReference>
<dbReference type="Gene3D" id="3.30.470.10">
    <property type="match status" value="1"/>
</dbReference>
<dbReference type="Gene3D" id="3.20.10.10">
    <property type="entry name" value="D-amino Acid Aminotransferase, subunit A, domain 2"/>
    <property type="match status" value="1"/>
</dbReference>
<comment type="pathway">
    <text evidence="7">Cofactor biosynthesis; tetrahydrofolate biosynthesis; 4-aminobenzoate from chorismate: step 2/2.</text>
</comment>
<reference evidence="13 14" key="1">
    <citation type="journal article" date="2008" name="PLoS ONE">
        <title>Environmental adaptation: genomic analysis of the piezotolerant and psychrotolerant deep-sea iron reducing bacterium Shewanella piezotolerans WP3.</title>
        <authorList>
            <person name="Wang F."/>
            <person name="Wang J."/>
            <person name="Jian H."/>
            <person name="Zhang B."/>
            <person name="Li S."/>
            <person name="Wang F."/>
            <person name="Zeng X."/>
            <person name="Gao L."/>
            <person name="Bartlett D.H."/>
            <person name="Yu J."/>
            <person name="Hu S."/>
            <person name="Xiao X."/>
        </authorList>
    </citation>
    <scope>NUCLEOTIDE SEQUENCE [LARGE SCALE GENOMIC DNA]</scope>
    <source>
        <strain evidence="14">WP3 / JCM 13877</strain>
    </source>
</reference>
<dbReference type="KEGG" id="swp:swp_2835"/>
<dbReference type="GO" id="GO:0008153">
    <property type="term" value="P:4-aminobenzoate biosynthetic process"/>
    <property type="evidence" value="ECO:0007669"/>
    <property type="project" value="UniProtKB-UniRule"/>
</dbReference>
<dbReference type="EC" id="4.1.3.38" evidence="8 10"/>
<organism evidence="13 14">
    <name type="scientific">Shewanella piezotolerans (strain WP3 / JCM 13877)</name>
    <dbReference type="NCBI Taxonomy" id="225849"/>
    <lineage>
        <taxon>Bacteria</taxon>
        <taxon>Pseudomonadati</taxon>
        <taxon>Pseudomonadota</taxon>
        <taxon>Gammaproteobacteria</taxon>
        <taxon>Alteromonadales</taxon>
        <taxon>Shewanellaceae</taxon>
        <taxon>Shewanella</taxon>
    </lineage>
</organism>